<dbReference type="InterPro" id="IPR008995">
    <property type="entry name" value="Mo/tungstate-bd_C_term_dom"/>
</dbReference>
<dbReference type="PANTHER" id="PTHR42781">
    <property type="entry name" value="SPERMIDINE/PUTRESCINE IMPORT ATP-BINDING PROTEIN POTA"/>
    <property type="match status" value="1"/>
</dbReference>
<keyword evidence="4" id="KW-0547">Nucleotide-binding</keyword>
<feature type="domain" description="ABC transporter" evidence="9">
    <location>
        <begin position="5"/>
        <end position="237"/>
    </location>
</feature>
<gene>
    <name evidence="10" type="ORF">G3480_08670</name>
</gene>
<dbReference type="GO" id="GO:0015408">
    <property type="term" value="F:ABC-type ferric iron transporter activity"/>
    <property type="evidence" value="ECO:0007669"/>
    <property type="project" value="InterPro"/>
</dbReference>
<dbReference type="InterPro" id="IPR017871">
    <property type="entry name" value="ABC_transporter-like_CS"/>
</dbReference>
<dbReference type="InterPro" id="IPR015853">
    <property type="entry name" value="ABC_transpr_FbpC"/>
</dbReference>
<dbReference type="Gene3D" id="3.40.50.300">
    <property type="entry name" value="P-loop containing nucleotide triphosphate hydrolases"/>
    <property type="match status" value="1"/>
</dbReference>
<dbReference type="CDD" id="cd03259">
    <property type="entry name" value="ABC_Carb_Solutes_like"/>
    <property type="match status" value="1"/>
</dbReference>
<evidence type="ECO:0000256" key="1">
    <source>
        <dbReference type="ARBA" id="ARBA00022448"/>
    </source>
</evidence>
<keyword evidence="3" id="KW-0410">Iron transport</keyword>
<protein>
    <submittedName>
        <fullName evidence="10">ABC transporter ATP-binding protein</fullName>
    </submittedName>
</protein>
<reference evidence="11" key="1">
    <citation type="journal article" date="2020" name="Microbiol. Resour. Announc.">
        <title>Draft Genome Sequences of Thiorhodococcus mannitoliphagus and Thiorhodococcus minor, Purple Sulfur Photosynthetic Bacteria in the Gammaproteobacterial Family Chromatiaceae.</title>
        <authorList>
            <person name="Aviles F.A."/>
            <person name="Meyer T.E."/>
            <person name="Kyndt J.A."/>
        </authorList>
    </citation>
    <scope>NUCLEOTIDE SEQUENCE [LARGE SCALE GENOMIC DNA]</scope>
    <source>
        <strain evidence="11">DSM 18266</strain>
    </source>
</reference>
<dbReference type="Pfam" id="PF00005">
    <property type="entry name" value="ABC_tran"/>
    <property type="match status" value="1"/>
</dbReference>
<dbReference type="EMBL" id="JAAIJR010000027">
    <property type="protein sequence ID" value="NEX20379.1"/>
    <property type="molecule type" value="Genomic_DNA"/>
</dbReference>
<dbReference type="SMART" id="SM00382">
    <property type="entry name" value="AAA"/>
    <property type="match status" value="1"/>
</dbReference>
<dbReference type="GO" id="GO:0016887">
    <property type="term" value="F:ATP hydrolysis activity"/>
    <property type="evidence" value="ECO:0007669"/>
    <property type="project" value="InterPro"/>
</dbReference>
<dbReference type="Proteomes" id="UP000471640">
    <property type="component" value="Unassembled WGS sequence"/>
</dbReference>
<evidence type="ECO:0000256" key="7">
    <source>
        <dbReference type="ARBA" id="ARBA00023065"/>
    </source>
</evidence>
<dbReference type="InterPro" id="IPR050093">
    <property type="entry name" value="ABC_SmlMolc_Importer"/>
</dbReference>
<keyword evidence="5 10" id="KW-0067">ATP-binding</keyword>
<name>A0A6P1DR61_9GAMM</name>
<dbReference type="GO" id="GO:0015697">
    <property type="term" value="P:quaternary ammonium group transport"/>
    <property type="evidence" value="ECO:0007669"/>
    <property type="project" value="UniProtKB-ARBA"/>
</dbReference>
<dbReference type="InterPro" id="IPR013611">
    <property type="entry name" value="Transp-assoc_OB_typ2"/>
</dbReference>
<dbReference type="InterPro" id="IPR027417">
    <property type="entry name" value="P-loop_NTPase"/>
</dbReference>
<evidence type="ECO:0000256" key="5">
    <source>
        <dbReference type="ARBA" id="ARBA00022840"/>
    </source>
</evidence>
<evidence type="ECO:0000259" key="9">
    <source>
        <dbReference type="PROSITE" id="PS50893"/>
    </source>
</evidence>
<dbReference type="RefSeq" id="WP_164653476.1">
    <property type="nucleotide sequence ID" value="NZ_JAAIJR010000027.1"/>
</dbReference>
<sequence length="358" mass="38591">MSNRLELCDVDVGYGARAVVRAASFALGEGEIGCLLGSSGCGKTTLLRAIAGFEPVSSGEIWIHGRRVATPGQMLAPEERRVGMVFQDFALFPHLSVARNIGFGLRHLSRRERRARVASLLELVGLGHTAELFPHQLSGGMQQRVALARAMAPRPEVLLLDEPFSSMDAALREQLAREVREVLKREGVTAVLVTHDQLEAFAMADRIAMLADGTIQQCGSGFSLYHEPVNRLVADFIGQGAFLPATAIDALSVRTELGRIAGTRPHGLALDLPAEVLIRPDDLVDDDASPVRATVVERAYRGAEYLYRLELPSGAEVLCLLPSHHQYAPGAQIGIRLEAKHLVAFARTGVQAASPGSN</sequence>
<dbReference type="SUPFAM" id="SSF50331">
    <property type="entry name" value="MOP-like"/>
    <property type="match status" value="1"/>
</dbReference>
<comment type="caution">
    <text evidence="10">The sequence shown here is derived from an EMBL/GenBank/DDBJ whole genome shotgun (WGS) entry which is preliminary data.</text>
</comment>
<dbReference type="InterPro" id="IPR003439">
    <property type="entry name" value="ABC_transporter-like_ATP-bd"/>
</dbReference>
<keyword evidence="8" id="KW-0472">Membrane</keyword>
<evidence type="ECO:0000313" key="11">
    <source>
        <dbReference type="Proteomes" id="UP000471640"/>
    </source>
</evidence>
<dbReference type="AlphaFoldDB" id="A0A6P1DR61"/>
<evidence type="ECO:0000256" key="8">
    <source>
        <dbReference type="ARBA" id="ARBA00023136"/>
    </source>
</evidence>
<evidence type="ECO:0000256" key="6">
    <source>
        <dbReference type="ARBA" id="ARBA00023004"/>
    </source>
</evidence>
<dbReference type="GO" id="GO:0043190">
    <property type="term" value="C:ATP-binding cassette (ABC) transporter complex"/>
    <property type="evidence" value="ECO:0007669"/>
    <property type="project" value="InterPro"/>
</dbReference>
<evidence type="ECO:0000313" key="10">
    <source>
        <dbReference type="EMBL" id="NEX20379.1"/>
    </source>
</evidence>
<evidence type="ECO:0000256" key="4">
    <source>
        <dbReference type="ARBA" id="ARBA00022741"/>
    </source>
</evidence>
<dbReference type="GO" id="GO:0005524">
    <property type="term" value="F:ATP binding"/>
    <property type="evidence" value="ECO:0007669"/>
    <property type="project" value="UniProtKB-KW"/>
</dbReference>
<dbReference type="SUPFAM" id="SSF52540">
    <property type="entry name" value="P-loop containing nucleoside triphosphate hydrolases"/>
    <property type="match status" value="1"/>
</dbReference>
<reference evidence="10 11" key="2">
    <citation type="submission" date="2020-02" db="EMBL/GenBank/DDBJ databases">
        <title>Genome sequences of Thiorhodococcus mannitoliphagus and Thiorhodococcus minor, purple sulfur photosynthetic bacteria in the gammaproteobacterial family, Chromatiaceae.</title>
        <authorList>
            <person name="Aviles F.A."/>
            <person name="Meyer T.E."/>
            <person name="Kyndt J.A."/>
        </authorList>
    </citation>
    <scope>NUCLEOTIDE SEQUENCE [LARGE SCALE GENOMIC DNA]</scope>
    <source>
        <strain evidence="10 11">DSM 18266</strain>
    </source>
</reference>
<keyword evidence="7" id="KW-0406">Ion transport</keyword>
<evidence type="ECO:0000256" key="2">
    <source>
        <dbReference type="ARBA" id="ARBA00022475"/>
    </source>
</evidence>
<keyword evidence="2" id="KW-1003">Cell membrane</keyword>
<keyword evidence="11" id="KW-1185">Reference proteome</keyword>
<evidence type="ECO:0000256" key="3">
    <source>
        <dbReference type="ARBA" id="ARBA00022496"/>
    </source>
</evidence>
<dbReference type="PROSITE" id="PS50893">
    <property type="entry name" value="ABC_TRANSPORTER_2"/>
    <property type="match status" value="1"/>
</dbReference>
<dbReference type="InterPro" id="IPR003593">
    <property type="entry name" value="AAA+_ATPase"/>
</dbReference>
<keyword evidence="6" id="KW-0408">Iron</keyword>
<dbReference type="PANTHER" id="PTHR42781:SF4">
    <property type="entry name" value="SPERMIDINE_PUTRESCINE IMPORT ATP-BINDING PROTEIN POTA"/>
    <property type="match status" value="1"/>
</dbReference>
<accession>A0A6P1DR61</accession>
<dbReference type="FunFam" id="3.40.50.300:FF:000425">
    <property type="entry name" value="Probable ABC transporter, ATP-binding subunit"/>
    <property type="match status" value="1"/>
</dbReference>
<keyword evidence="1" id="KW-0813">Transport</keyword>
<organism evidence="10 11">
    <name type="scientific">Thiorhodococcus mannitoliphagus</name>
    <dbReference type="NCBI Taxonomy" id="329406"/>
    <lineage>
        <taxon>Bacteria</taxon>
        <taxon>Pseudomonadati</taxon>
        <taxon>Pseudomonadota</taxon>
        <taxon>Gammaproteobacteria</taxon>
        <taxon>Chromatiales</taxon>
        <taxon>Chromatiaceae</taxon>
        <taxon>Thiorhodococcus</taxon>
    </lineage>
</organism>
<dbReference type="Pfam" id="PF08402">
    <property type="entry name" value="TOBE_2"/>
    <property type="match status" value="1"/>
</dbReference>
<proteinExistence type="predicted"/>
<dbReference type="PROSITE" id="PS00211">
    <property type="entry name" value="ABC_TRANSPORTER_1"/>
    <property type="match status" value="1"/>
</dbReference>